<evidence type="ECO:0000259" key="4">
    <source>
        <dbReference type="PROSITE" id="PS50043"/>
    </source>
</evidence>
<dbReference type="GO" id="GO:0006355">
    <property type="term" value="P:regulation of DNA-templated transcription"/>
    <property type="evidence" value="ECO:0007669"/>
    <property type="project" value="InterPro"/>
</dbReference>
<keyword evidence="3" id="KW-0804">Transcription</keyword>
<comment type="caution">
    <text evidence="5">The sequence shown here is derived from an EMBL/GenBank/DDBJ whole genome shotgun (WGS) entry which is preliminary data.</text>
</comment>
<dbReference type="PANTHER" id="PTHR44688">
    <property type="entry name" value="DNA-BINDING TRANSCRIPTIONAL ACTIVATOR DEVR_DOSR"/>
    <property type="match status" value="1"/>
</dbReference>
<dbReference type="Gene3D" id="1.10.10.10">
    <property type="entry name" value="Winged helix-like DNA-binding domain superfamily/Winged helix DNA-binding domain"/>
    <property type="match status" value="1"/>
</dbReference>
<protein>
    <submittedName>
        <fullName evidence="5">Response regulator transcription factor</fullName>
    </submittedName>
</protein>
<dbReference type="PROSITE" id="PS50043">
    <property type="entry name" value="HTH_LUXR_2"/>
    <property type="match status" value="1"/>
</dbReference>
<evidence type="ECO:0000256" key="2">
    <source>
        <dbReference type="ARBA" id="ARBA00023125"/>
    </source>
</evidence>
<keyword evidence="1" id="KW-0805">Transcription regulation</keyword>
<name>A0A5S4GNT0_9ACTN</name>
<accession>A0A5S4GNT0</accession>
<dbReference type="GO" id="GO:0003677">
    <property type="term" value="F:DNA binding"/>
    <property type="evidence" value="ECO:0007669"/>
    <property type="project" value="UniProtKB-KW"/>
</dbReference>
<dbReference type="InterPro" id="IPR036388">
    <property type="entry name" value="WH-like_DNA-bd_sf"/>
</dbReference>
<feature type="domain" description="HTH luxR-type" evidence="4">
    <location>
        <begin position="185"/>
        <end position="250"/>
    </location>
</feature>
<dbReference type="PANTHER" id="PTHR44688:SF16">
    <property type="entry name" value="DNA-BINDING TRANSCRIPTIONAL ACTIVATOR DEVR_DOSR"/>
    <property type="match status" value="1"/>
</dbReference>
<gene>
    <name evidence="5" type="ORF">ETD85_17360</name>
</gene>
<evidence type="ECO:0000256" key="1">
    <source>
        <dbReference type="ARBA" id="ARBA00023015"/>
    </source>
</evidence>
<keyword evidence="2" id="KW-0238">DNA-binding</keyword>
<dbReference type="InterPro" id="IPR000792">
    <property type="entry name" value="Tscrpt_reg_LuxR_C"/>
</dbReference>
<dbReference type="InterPro" id="IPR016032">
    <property type="entry name" value="Sig_transdc_resp-reg_C-effctor"/>
</dbReference>
<dbReference type="Pfam" id="PF00196">
    <property type="entry name" value="GerE"/>
    <property type="match status" value="1"/>
</dbReference>
<dbReference type="OrthoDB" id="4069167at2"/>
<evidence type="ECO:0000313" key="6">
    <source>
        <dbReference type="Proteomes" id="UP000306628"/>
    </source>
</evidence>
<dbReference type="EMBL" id="VCKX01000047">
    <property type="protein sequence ID" value="TMR34211.1"/>
    <property type="molecule type" value="Genomic_DNA"/>
</dbReference>
<dbReference type="SMART" id="SM00421">
    <property type="entry name" value="HTH_LUXR"/>
    <property type="match status" value="1"/>
</dbReference>
<keyword evidence="6" id="KW-1185">Reference proteome</keyword>
<dbReference type="CDD" id="cd06170">
    <property type="entry name" value="LuxR_C_like"/>
    <property type="match status" value="1"/>
</dbReference>
<dbReference type="Proteomes" id="UP000306628">
    <property type="component" value="Unassembled WGS sequence"/>
</dbReference>
<sequence>MSRSLKTSPMELSYQLGGLPDRAAYLSAAAECLLSALDGDVAGWNNLDLAARSVELWFDPPDAEIPVDLLAAVIDVHPLVRRYMDNPGDLAPQRISDCLPERVWRSHRVYSELFVPMQARHQLAIVVGAWLPWGGRGWAVNRSGRDFGQAQVEVAHALQPVLTLLDQIYGPGRSPSEGQSERRDEARVRAGLTSRELDVITLVANELSAKQIACLRRISVRTVRKHLENAYRKLGCHNQLSAVNRVRHLGLL</sequence>
<dbReference type="SUPFAM" id="SSF46894">
    <property type="entry name" value="C-terminal effector domain of the bipartite response regulators"/>
    <property type="match status" value="1"/>
</dbReference>
<evidence type="ECO:0000256" key="3">
    <source>
        <dbReference type="ARBA" id="ARBA00023163"/>
    </source>
</evidence>
<evidence type="ECO:0000313" key="5">
    <source>
        <dbReference type="EMBL" id="TMR34211.1"/>
    </source>
</evidence>
<dbReference type="PRINTS" id="PR00038">
    <property type="entry name" value="HTHLUXR"/>
</dbReference>
<dbReference type="RefSeq" id="WP_138690758.1">
    <property type="nucleotide sequence ID" value="NZ_JBHSAZ010000026.1"/>
</dbReference>
<proteinExistence type="predicted"/>
<reference evidence="5 6" key="1">
    <citation type="submission" date="2019-05" db="EMBL/GenBank/DDBJ databases">
        <title>Draft genome sequence of Nonomuraea zeae DSM 100528.</title>
        <authorList>
            <person name="Saricaoglu S."/>
            <person name="Isik K."/>
        </authorList>
    </citation>
    <scope>NUCLEOTIDE SEQUENCE [LARGE SCALE GENOMIC DNA]</scope>
    <source>
        <strain evidence="5 6">DSM 100528</strain>
    </source>
</reference>
<dbReference type="AlphaFoldDB" id="A0A5S4GNT0"/>
<organism evidence="5 6">
    <name type="scientific">Nonomuraea zeae</name>
    <dbReference type="NCBI Taxonomy" id="1642303"/>
    <lineage>
        <taxon>Bacteria</taxon>
        <taxon>Bacillati</taxon>
        <taxon>Actinomycetota</taxon>
        <taxon>Actinomycetes</taxon>
        <taxon>Streptosporangiales</taxon>
        <taxon>Streptosporangiaceae</taxon>
        <taxon>Nonomuraea</taxon>
    </lineage>
</organism>